<keyword evidence="5" id="KW-0677">Repeat</keyword>
<dbReference type="InParanoid" id="A0A024G0K9"/>
<dbReference type="InterPro" id="IPR000679">
    <property type="entry name" value="Znf_GATA"/>
</dbReference>
<evidence type="ECO:0000313" key="14">
    <source>
        <dbReference type="EMBL" id="CCI40367.1"/>
    </source>
</evidence>
<dbReference type="AlphaFoldDB" id="A0A024G0K9"/>
<dbReference type="PANTHER" id="PTHR15454">
    <property type="entry name" value="NISCHARIN RELATED"/>
    <property type="match status" value="1"/>
</dbReference>
<comment type="similarity">
    <text evidence="10">Belongs to the dynein light chain LC1-type family.</text>
</comment>
<evidence type="ECO:0000256" key="10">
    <source>
        <dbReference type="ARBA" id="ARBA00049659"/>
    </source>
</evidence>
<dbReference type="InterPro" id="IPR032675">
    <property type="entry name" value="LRR_dom_sf"/>
</dbReference>
<keyword evidence="12" id="KW-0862">Zinc</keyword>
<keyword evidence="6" id="KW-0243">Dynein</keyword>
<organism evidence="14 15">
    <name type="scientific">Albugo candida</name>
    <dbReference type="NCBI Taxonomy" id="65357"/>
    <lineage>
        <taxon>Eukaryota</taxon>
        <taxon>Sar</taxon>
        <taxon>Stramenopiles</taxon>
        <taxon>Oomycota</taxon>
        <taxon>Peronosporomycetes</taxon>
        <taxon>Albuginales</taxon>
        <taxon>Albuginaceae</taxon>
        <taxon>Albugo</taxon>
    </lineage>
</organism>
<evidence type="ECO:0000256" key="2">
    <source>
        <dbReference type="ARBA" id="ARBA00022490"/>
    </source>
</evidence>
<evidence type="ECO:0000256" key="8">
    <source>
        <dbReference type="ARBA" id="ARBA00023212"/>
    </source>
</evidence>
<feature type="domain" description="GATA-type" evidence="13">
    <location>
        <begin position="39"/>
        <end position="70"/>
    </location>
</feature>
<reference evidence="14 15" key="1">
    <citation type="submission" date="2012-05" db="EMBL/GenBank/DDBJ databases">
        <title>Recombination and specialization in a pathogen metapopulation.</title>
        <authorList>
            <person name="Gardiner A."/>
            <person name="Kemen E."/>
            <person name="Schultz-Larsen T."/>
            <person name="MacLean D."/>
            <person name="Van Oosterhout C."/>
            <person name="Jones J.D.G."/>
        </authorList>
    </citation>
    <scope>NUCLEOTIDE SEQUENCE [LARGE SCALE GENOMIC DNA]</scope>
    <source>
        <strain evidence="14 15">Ac Nc2</strain>
    </source>
</reference>
<evidence type="ECO:0000313" key="15">
    <source>
        <dbReference type="Proteomes" id="UP000053237"/>
    </source>
</evidence>
<protein>
    <recommendedName>
        <fullName evidence="11">Dynein axonemal light chain 1</fullName>
    </recommendedName>
</protein>
<gene>
    <name evidence="14" type="ORF">BN9_011510</name>
</gene>
<dbReference type="FunFam" id="3.80.10.10:FF:000049">
    <property type="entry name" value="Dynein light chain 1"/>
    <property type="match status" value="1"/>
</dbReference>
<dbReference type="EMBL" id="CAIX01000008">
    <property type="protein sequence ID" value="CCI40367.1"/>
    <property type="molecule type" value="Genomic_DNA"/>
</dbReference>
<proteinExistence type="inferred from homology"/>
<keyword evidence="7" id="KW-0505">Motor protein</keyword>
<dbReference type="SUPFAM" id="SSF52058">
    <property type="entry name" value="L domain-like"/>
    <property type="match status" value="1"/>
</dbReference>
<dbReference type="GO" id="GO:0030286">
    <property type="term" value="C:dynein complex"/>
    <property type="evidence" value="ECO:0007669"/>
    <property type="project" value="UniProtKB-KW"/>
</dbReference>
<dbReference type="GO" id="GO:0043565">
    <property type="term" value="F:sequence-specific DNA binding"/>
    <property type="evidence" value="ECO:0007669"/>
    <property type="project" value="InterPro"/>
</dbReference>
<dbReference type="InterPro" id="IPR001611">
    <property type="entry name" value="Leu-rich_rpt"/>
</dbReference>
<sequence>MLCILQYNWNTLMASSFAGVFGAGASDPRRKRTLIAWERAAMLECVNCGAIGDAYFSVNHVGEVVCELCGTQSFQESRNETQDMEDMTVDFTQQVKTLEKIRSKKRRRVSHDQKVQKTGKQAENETTLTNCLQAVQYVLEHQANALIKDLDFPKEYAVVVQHIWFRFLDAWGCKSDKPLLTCFTEIDTLRLRRKRLTGDQRPNPIAPSDVQDDLLAEWDELFIGSQNSAKECDGGIDSIHIDDTLSHQERSTLLPKSWSKLEHFSLATLLGILYLSSRILHTGVLPNDFTYWIKEGKLPYHNLLAKCPQKLTCLIDDAALFFDTNVWFSQTFNAAKISFHANYLQHHLELHLPPLNSSMAAHHICLNLGFPPGVFQNFQWLIGHLSVPDKAVCFSDDNENECLCSSAEIAAHLIVAVRMCPNWHKWIYEHVRASNSFPVRFQEAVTSFPREQLNSFLDFSQQALLKSRNTPPPHFDDHVSSLRSIYGALKGKCDVENQPQLHPLRAYFGQFERGVCIDSDAVIEQVCRRSKKEKTAFFYPYYSGVLRDCYHAPYEHLLSLLCEYIDASIDLVKPHIKRVDSAIYRSTNDLMTTCAQAIKNWEAKNSAVAEDAIAIKLYCQLPPINKLDTSLNALKNCEHLSLSTNCIDRFIPLSGMKKLRILSLGRNQIKKIEKLDDFAETLEELWLSYNLIATLDGLSGLTHLTTLYVSNNQIKNWEELDKLATLPKLRDVLFTGNPIYENLSKEEQRLNVLTRIPQVAKIDGDMVKQNERDAVSGQ</sequence>
<keyword evidence="12" id="KW-0479">Metal-binding</keyword>
<keyword evidence="15" id="KW-1185">Reference proteome</keyword>
<evidence type="ECO:0000256" key="1">
    <source>
        <dbReference type="ARBA" id="ARBA00004430"/>
    </source>
</evidence>
<evidence type="ECO:0000256" key="5">
    <source>
        <dbReference type="ARBA" id="ARBA00022737"/>
    </source>
</evidence>
<dbReference type="SMART" id="SM00365">
    <property type="entry name" value="LRR_SD22"/>
    <property type="match status" value="4"/>
</dbReference>
<keyword evidence="9" id="KW-0966">Cell projection</keyword>
<evidence type="ECO:0000256" key="6">
    <source>
        <dbReference type="ARBA" id="ARBA00023017"/>
    </source>
</evidence>
<keyword evidence="3" id="KW-0433">Leucine-rich repeat</keyword>
<dbReference type="Proteomes" id="UP000053237">
    <property type="component" value="Unassembled WGS sequence"/>
</dbReference>
<evidence type="ECO:0000256" key="7">
    <source>
        <dbReference type="ARBA" id="ARBA00023175"/>
    </source>
</evidence>
<dbReference type="Pfam" id="PF12799">
    <property type="entry name" value="LRR_4"/>
    <property type="match status" value="1"/>
</dbReference>
<evidence type="ECO:0000256" key="12">
    <source>
        <dbReference type="PROSITE-ProRule" id="PRU00094"/>
    </source>
</evidence>
<dbReference type="Gene3D" id="3.80.10.10">
    <property type="entry name" value="Ribonuclease Inhibitor"/>
    <property type="match status" value="1"/>
</dbReference>
<name>A0A024G0K9_9STRA</name>
<dbReference type="GO" id="GO:0008270">
    <property type="term" value="F:zinc ion binding"/>
    <property type="evidence" value="ECO:0007669"/>
    <property type="project" value="UniProtKB-KW"/>
</dbReference>
<dbReference type="PROSITE" id="PS50114">
    <property type="entry name" value="GATA_ZN_FINGER_2"/>
    <property type="match status" value="1"/>
</dbReference>
<dbReference type="GO" id="GO:0005930">
    <property type="term" value="C:axoneme"/>
    <property type="evidence" value="ECO:0007669"/>
    <property type="project" value="UniProtKB-SubCell"/>
</dbReference>
<evidence type="ECO:0000256" key="4">
    <source>
        <dbReference type="ARBA" id="ARBA00022701"/>
    </source>
</evidence>
<dbReference type="PANTHER" id="PTHR15454:SF73">
    <property type="entry name" value="DYNEIN AXONEMAL LIGHT CHAIN 1"/>
    <property type="match status" value="1"/>
</dbReference>
<comment type="subcellular location">
    <subcellularLocation>
        <location evidence="1">Cytoplasm</location>
        <location evidence="1">Cytoskeleton</location>
        <location evidence="1">Cilium axoneme</location>
    </subcellularLocation>
</comment>
<comment type="caution">
    <text evidence="14">The sequence shown here is derived from an EMBL/GenBank/DDBJ whole genome shotgun (WGS) entry which is preliminary data.</text>
</comment>
<evidence type="ECO:0000256" key="11">
    <source>
        <dbReference type="ARBA" id="ARBA00049760"/>
    </source>
</evidence>
<keyword evidence="8" id="KW-0206">Cytoskeleton</keyword>
<keyword evidence="4" id="KW-0493">Microtubule</keyword>
<accession>A0A024G0K9</accession>
<dbReference type="OrthoDB" id="266138at2759"/>
<keyword evidence="12" id="KW-0863">Zinc-finger</keyword>
<dbReference type="STRING" id="65357.A0A024G0K9"/>
<dbReference type="GO" id="GO:0006355">
    <property type="term" value="P:regulation of DNA-templated transcription"/>
    <property type="evidence" value="ECO:0007669"/>
    <property type="project" value="InterPro"/>
</dbReference>
<dbReference type="PROSITE" id="PS51450">
    <property type="entry name" value="LRR"/>
    <property type="match status" value="3"/>
</dbReference>
<evidence type="ECO:0000256" key="3">
    <source>
        <dbReference type="ARBA" id="ARBA00022614"/>
    </source>
</evidence>
<keyword evidence="2" id="KW-0963">Cytoplasm</keyword>
<dbReference type="InterPro" id="IPR025875">
    <property type="entry name" value="Leu-rich_rpt_4"/>
</dbReference>
<evidence type="ECO:0000259" key="13">
    <source>
        <dbReference type="PROSITE" id="PS50114"/>
    </source>
</evidence>
<dbReference type="GO" id="GO:0005874">
    <property type="term" value="C:microtubule"/>
    <property type="evidence" value="ECO:0007669"/>
    <property type="project" value="UniProtKB-KW"/>
</dbReference>
<evidence type="ECO:0000256" key="9">
    <source>
        <dbReference type="ARBA" id="ARBA00023273"/>
    </source>
</evidence>